<dbReference type="PANTHER" id="PTHR40055:SF1">
    <property type="entry name" value="TRANSCRIPTIONAL REGULATOR YGIV-RELATED"/>
    <property type="match status" value="1"/>
</dbReference>
<accession>A0A5C4JMZ6</accession>
<feature type="domain" description="HTH araC/xylS-type" evidence="3">
    <location>
        <begin position="15"/>
        <end position="113"/>
    </location>
</feature>
<dbReference type="PROSITE" id="PS01124">
    <property type="entry name" value="HTH_ARAC_FAMILY_2"/>
    <property type="match status" value="1"/>
</dbReference>
<dbReference type="PANTHER" id="PTHR40055">
    <property type="entry name" value="TRANSCRIPTIONAL REGULATOR YGIV-RELATED"/>
    <property type="match status" value="1"/>
</dbReference>
<reference evidence="4 5" key="2">
    <citation type="submission" date="2019-06" db="EMBL/GenBank/DDBJ databases">
        <title>Martelella lutilitoris sp. nov., isolated from a tidal mudflat.</title>
        <authorList>
            <person name="Kim Y.-J."/>
        </authorList>
    </citation>
    <scope>NUCLEOTIDE SEQUENCE [LARGE SCALE GENOMIC DNA]</scope>
    <source>
        <strain evidence="4 5">GH2-6</strain>
    </source>
</reference>
<dbReference type="InterPro" id="IPR029442">
    <property type="entry name" value="GyrI-like"/>
</dbReference>
<evidence type="ECO:0000256" key="1">
    <source>
        <dbReference type="ARBA" id="ARBA00023015"/>
    </source>
</evidence>
<dbReference type="Gene3D" id="3.20.80.10">
    <property type="entry name" value="Regulatory factor, effector binding domain"/>
    <property type="match status" value="1"/>
</dbReference>
<proteinExistence type="predicted"/>
<protein>
    <submittedName>
        <fullName evidence="4">AraC family transcriptional regulator</fullName>
    </submittedName>
</protein>
<evidence type="ECO:0000259" key="3">
    <source>
        <dbReference type="PROSITE" id="PS01124"/>
    </source>
</evidence>
<dbReference type="RefSeq" id="WP_138749688.1">
    <property type="nucleotide sequence ID" value="NZ_VCLB01000009.1"/>
</dbReference>
<dbReference type="InterPro" id="IPR009057">
    <property type="entry name" value="Homeodomain-like_sf"/>
</dbReference>
<dbReference type="InterPro" id="IPR050908">
    <property type="entry name" value="SmbC-like"/>
</dbReference>
<sequence>MNNAPDFQTYQQRLMRVTAYIHDHLDEELDFARLAEIACLSPWHWHRIYRGIHGETIAATVRRLRLHRAAGELVNSDAPVEAIAKRAGSSGVPAFTRLFKTTYGITPAAYRKAGRHTMFDQPVRERMQDMYDVDVREMDERRLAGLPHRGSYMEIDKAFGPAAGMMAAAGAFGPQTEMIGVYYDDPGITAEKDLNAFAGLTLADGADVPQGLESRDLAGGRYAVLTHKGPYAELHKAYNWFYGSWLPAAGHEPADGPPCEIYRNDPRDTPPAELITEICVPLKV</sequence>
<gene>
    <name evidence="4" type="ORF">FF124_17080</name>
</gene>
<keyword evidence="2" id="KW-0804">Transcription</keyword>
<dbReference type="GO" id="GO:0003700">
    <property type="term" value="F:DNA-binding transcription factor activity"/>
    <property type="evidence" value="ECO:0007669"/>
    <property type="project" value="InterPro"/>
</dbReference>
<dbReference type="InterPro" id="IPR011256">
    <property type="entry name" value="Reg_factor_effector_dom_sf"/>
</dbReference>
<comment type="caution">
    <text evidence="4">The sequence shown here is derived from an EMBL/GenBank/DDBJ whole genome shotgun (WGS) entry which is preliminary data.</text>
</comment>
<organism evidence="4 5">
    <name type="scientific">Martelella lutilitoris</name>
    <dbReference type="NCBI Taxonomy" id="2583532"/>
    <lineage>
        <taxon>Bacteria</taxon>
        <taxon>Pseudomonadati</taxon>
        <taxon>Pseudomonadota</taxon>
        <taxon>Alphaproteobacteria</taxon>
        <taxon>Hyphomicrobiales</taxon>
        <taxon>Aurantimonadaceae</taxon>
        <taxon>Martelella</taxon>
    </lineage>
</organism>
<dbReference type="InterPro" id="IPR010499">
    <property type="entry name" value="AraC_E-bd"/>
</dbReference>
<keyword evidence="5" id="KW-1185">Reference proteome</keyword>
<dbReference type="SMART" id="SM00871">
    <property type="entry name" value="AraC_E_bind"/>
    <property type="match status" value="1"/>
</dbReference>
<reference evidence="4 5" key="1">
    <citation type="submission" date="2019-05" db="EMBL/GenBank/DDBJ databases">
        <authorList>
            <person name="Lee S.D."/>
        </authorList>
    </citation>
    <scope>NUCLEOTIDE SEQUENCE [LARGE SCALE GENOMIC DNA]</scope>
    <source>
        <strain evidence="4 5">GH2-6</strain>
    </source>
</reference>
<dbReference type="SMART" id="SM00342">
    <property type="entry name" value="HTH_ARAC"/>
    <property type="match status" value="1"/>
</dbReference>
<evidence type="ECO:0000256" key="2">
    <source>
        <dbReference type="ARBA" id="ARBA00023163"/>
    </source>
</evidence>
<dbReference type="InterPro" id="IPR018060">
    <property type="entry name" value="HTH_AraC"/>
</dbReference>
<dbReference type="Proteomes" id="UP000307874">
    <property type="component" value="Unassembled WGS sequence"/>
</dbReference>
<dbReference type="OrthoDB" id="9816011at2"/>
<dbReference type="AlphaFoldDB" id="A0A5C4JMZ6"/>
<dbReference type="SUPFAM" id="SSF55136">
    <property type="entry name" value="Probable bacterial effector-binding domain"/>
    <property type="match status" value="1"/>
</dbReference>
<dbReference type="SUPFAM" id="SSF46689">
    <property type="entry name" value="Homeodomain-like"/>
    <property type="match status" value="2"/>
</dbReference>
<keyword evidence="1" id="KW-0805">Transcription regulation</keyword>
<dbReference type="Gene3D" id="1.10.10.60">
    <property type="entry name" value="Homeodomain-like"/>
    <property type="match status" value="1"/>
</dbReference>
<name>A0A5C4JMZ6_9HYPH</name>
<dbReference type="Pfam" id="PF12833">
    <property type="entry name" value="HTH_18"/>
    <property type="match status" value="1"/>
</dbReference>
<dbReference type="Pfam" id="PF06445">
    <property type="entry name" value="GyrI-like"/>
    <property type="match status" value="1"/>
</dbReference>
<evidence type="ECO:0000313" key="4">
    <source>
        <dbReference type="EMBL" id="TNB46700.1"/>
    </source>
</evidence>
<dbReference type="GO" id="GO:0043565">
    <property type="term" value="F:sequence-specific DNA binding"/>
    <property type="evidence" value="ECO:0007669"/>
    <property type="project" value="InterPro"/>
</dbReference>
<evidence type="ECO:0000313" key="5">
    <source>
        <dbReference type="Proteomes" id="UP000307874"/>
    </source>
</evidence>
<dbReference type="EMBL" id="VCLB01000009">
    <property type="protein sequence ID" value="TNB46700.1"/>
    <property type="molecule type" value="Genomic_DNA"/>
</dbReference>